<gene>
    <name evidence="1" type="ORF">OCBIM_22020172mg</name>
</gene>
<proteinExistence type="predicted"/>
<protein>
    <submittedName>
        <fullName evidence="1">Uncharacterized protein</fullName>
    </submittedName>
</protein>
<accession>A0A0L8H9T6</accession>
<reference evidence="1" key="1">
    <citation type="submission" date="2015-07" db="EMBL/GenBank/DDBJ databases">
        <title>MeaNS - Measles Nucleotide Surveillance Program.</title>
        <authorList>
            <person name="Tran T."/>
            <person name="Druce J."/>
        </authorList>
    </citation>
    <scope>NUCLEOTIDE SEQUENCE</scope>
    <source>
        <strain evidence="1">UCB-OBI-ISO-001</strain>
        <tissue evidence="1">Gonad</tissue>
    </source>
</reference>
<organism evidence="1">
    <name type="scientific">Octopus bimaculoides</name>
    <name type="common">California two-spotted octopus</name>
    <dbReference type="NCBI Taxonomy" id="37653"/>
    <lineage>
        <taxon>Eukaryota</taxon>
        <taxon>Metazoa</taxon>
        <taxon>Spiralia</taxon>
        <taxon>Lophotrochozoa</taxon>
        <taxon>Mollusca</taxon>
        <taxon>Cephalopoda</taxon>
        <taxon>Coleoidea</taxon>
        <taxon>Octopodiformes</taxon>
        <taxon>Octopoda</taxon>
        <taxon>Incirrata</taxon>
        <taxon>Octopodidae</taxon>
        <taxon>Octopus</taxon>
    </lineage>
</organism>
<name>A0A0L8H9T6_OCTBM</name>
<evidence type="ECO:0000313" key="1">
    <source>
        <dbReference type="EMBL" id="KOF85520.1"/>
    </source>
</evidence>
<dbReference type="AlphaFoldDB" id="A0A0L8H9T6"/>
<sequence>MQNMKDTSFSLTMLKNSERNDVIIDHTVLYLGDGELCTLFTLFTFDGYLPSSCLLLTQVTCSLSFLDKIQPKLNRL</sequence>
<dbReference type="EMBL" id="KQ418866">
    <property type="protein sequence ID" value="KOF85520.1"/>
    <property type="molecule type" value="Genomic_DNA"/>
</dbReference>